<keyword evidence="2" id="KW-0812">Transmembrane</keyword>
<feature type="compositionally biased region" description="Low complexity" evidence="1">
    <location>
        <begin position="118"/>
        <end position="129"/>
    </location>
</feature>
<feature type="region of interest" description="Disordered" evidence="1">
    <location>
        <begin position="102"/>
        <end position="129"/>
    </location>
</feature>
<evidence type="ECO:0000256" key="2">
    <source>
        <dbReference type="SAM" id="Phobius"/>
    </source>
</evidence>
<dbReference type="Proteomes" id="UP001385951">
    <property type="component" value="Unassembled WGS sequence"/>
</dbReference>
<keyword evidence="2" id="KW-1133">Transmembrane helix</keyword>
<evidence type="ECO:0000313" key="3">
    <source>
        <dbReference type="EMBL" id="KAK7685579.1"/>
    </source>
</evidence>
<dbReference type="AlphaFoldDB" id="A0AAW0G2N0"/>
<protein>
    <submittedName>
        <fullName evidence="3">Uncharacterized protein</fullName>
    </submittedName>
</protein>
<proteinExistence type="predicted"/>
<feature type="transmembrane region" description="Helical" evidence="2">
    <location>
        <begin position="12"/>
        <end position="29"/>
    </location>
</feature>
<feature type="compositionally biased region" description="Basic and acidic residues" evidence="1">
    <location>
        <begin position="104"/>
        <end position="117"/>
    </location>
</feature>
<gene>
    <name evidence="3" type="ORF">QCA50_011446</name>
</gene>
<name>A0AAW0G2N0_9APHY</name>
<comment type="caution">
    <text evidence="3">The sequence shown here is derived from an EMBL/GenBank/DDBJ whole genome shotgun (WGS) entry which is preliminary data.</text>
</comment>
<evidence type="ECO:0000256" key="1">
    <source>
        <dbReference type="SAM" id="MobiDB-lite"/>
    </source>
</evidence>
<organism evidence="3 4">
    <name type="scientific">Cerrena zonata</name>
    <dbReference type="NCBI Taxonomy" id="2478898"/>
    <lineage>
        <taxon>Eukaryota</taxon>
        <taxon>Fungi</taxon>
        <taxon>Dikarya</taxon>
        <taxon>Basidiomycota</taxon>
        <taxon>Agaricomycotina</taxon>
        <taxon>Agaricomycetes</taxon>
        <taxon>Polyporales</taxon>
        <taxon>Cerrenaceae</taxon>
        <taxon>Cerrena</taxon>
    </lineage>
</organism>
<reference evidence="3 4" key="1">
    <citation type="submission" date="2022-09" db="EMBL/GenBank/DDBJ databases">
        <authorList>
            <person name="Palmer J.M."/>
        </authorList>
    </citation>
    <scope>NUCLEOTIDE SEQUENCE [LARGE SCALE GENOMIC DNA]</scope>
    <source>
        <strain evidence="3 4">DSM 7382</strain>
    </source>
</reference>
<dbReference type="EMBL" id="JASBNA010000020">
    <property type="protein sequence ID" value="KAK7685579.1"/>
    <property type="molecule type" value="Genomic_DNA"/>
</dbReference>
<keyword evidence="2" id="KW-0472">Membrane</keyword>
<evidence type="ECO:0000313" key="4">
    <source>
        <dbReference type="Proteomes" id="UP001385951"/>
    </source>
</evidence>
<sequence length="167" mass="18494">MAVQTIEFNPLVVIAGAAVLCAAISFIVARRNIRARPVLAQNLRRNGEEKPLLVDVYVVRSEKGGNWEEIMPISVATSYDTAIASNVTSQMEIAVAIMMPSPGKQHEPSIQDHDPSRRMSSFSSSGSMMKKMPEEWAESTYRSDESLDYSIGLIEIPCHHRKALEFG</sequence>
<keyword evidence="4" id="KW-1185">Reference proteome</keyword>
<accession>A0AAW0G2N0</accession>